<evidence type="ECO:0000256" key="1">
    <source>
        <dbReference type="SAM" id="MobiDB-lite"/>
    </source>
</evidence>
<dbReference type="InterPro" id="IPR029039">
    <property type="entry name" value="Flavoprotein-like_sf"/>
</dbReference>
<evidence type="ECO:0000313" key="3">
    <source>
        <dbReference type="Proteomes" id="UP000443423"/>
    </source>
</evidence>
<organism evidence="2 3">
    <name type="scientific">Haloferax marinum</name>
    <dbReference type="NCBI Taxonomy" id="2666143"/>
    <lineage>
        <taxon>Archaea</taxon>
        <taxon>Methanobacteriati</taxon>
        <taxon>Methanobacteriota</taxon>
        <taxon>Stenosarchaea group</taxon>
        <taxon>Halobacteria</taxon>
        <taxon>Halobacteriales</taxon>
        <taxon>Haloferacaceae</taxon>
        <taxon>Haloferax</taxon>
    </lineage>
</organism>
<protein>
    <recommendedName>
        <fullName evidence="4">Flavodoxin</fullName>
    </recommendedName>
</protein>
<dbReference type="SUPFAM" id="SSF52218">
    <property type="entry name" value="Flavoproteins"/>
    <property type="match status" value="1"/>
</dbReference>
<dbReference type="EMBL" id="WKJQ01000001">
    <property type="protein sequence ID" value="MRW96171.1"/>
    <property type="molecule type" value="Genomic_DNA"/>
</dbReference>
<comment type="caution">
    <text evidence="2">The sequence shown here is derived from an EMBL/GenBank/DDBJ whole genome shotgun (WGS) entry which is preliminary data.</text>
</comment>
<dbReference type="AlphaFoldDB" id="A0A6A8G4Z5"/>
<dbReference type="Gene3D" id="3.40.50.360">
    <property type="match status" value="1"/>
</dbReference>
<reference evidence="2 3" key="1">
    <citation type="submission" date="2019-11" db="EMBL/GenBank/DDBJ databases">
        <title>Whole genome sequence of Haloferax sp. MBLA0078.</title>
        <authorList>
            <person name="Seo M.-J."/>
            <person name="Cho E.-S."/>
        </authorList>
    </citation>
    <scope>NUCLEOTIDE SEQUENCE [LARGE SCALE GENOMIC DNA]</scope>
    <source>
        <strain evidence="2 3">MBLA0078</strain>
    </source>
</reference>
<dbReference type="OrthoDB" id="51615at2157"/>
<accession>A0A6A8G4Z5</accession>
<evidence type="ECO:0008006" key="4">
    <source>
        <dbReference type="Google" id="ProtNLM"/>
    </source>
</evidence>
<dbReference type="Proteomes" id="UP000443423">
    <property type="component" value="Unassembled WGS sequence"/>
</dbReference>
<feature type="compositionally biased region" description="Basic and acidic residues" evidence="1">
    <location>
        <begin position="9"/>
        <end position="23"/>
    </location>
</feature>
<dbReference type="RefSeq" id="WP_151110329.1">
    <property type="nucleotide sequence ID" value="NZ_WKJQ01000001.1"/>
</dbReference>
<evidence type="ECO:0000313" key="2">
    <source>
        <dbReference type="EMBL" id="MRW96171.1"/>
    </source>
</evidence>
<keyword evidence="3" id="KW-1185">Reference proteome</keyword>
<feature type="region of interest" description="Disordered" evidence="1">
    <location>
        <begin position="1"/>
        <end position="25"/>
    </location>
</feature>
<proteinExistence type="predicted"/>
<name>A0A6A8G4Z5_9EURY</name>
<sequence length="191" mass="21261">MDGANGRTVDSRPADSTDERTPETGEVVVVHYSRTGTTAQVAADVTAALEAGAGTDSGEQVDPRTERIDPRRERSYWNWLARSFVPGSRVSIRPVDIDLRDVRAVFLGTPKWTLSCPPVTEFCRRVTFDETPVGVFLTYGGFDEERYARSLAATLRDRGADVRATLLVQRDEVGSGSYHDQVERFCERVLF</sequence>
<gene>
    <name evidence="2" type="ORF">GJR99_06215</name>
</gene>